<evidence type="ECO:0008006" key="3">
    <source>
        <dbReference type="Google" id="ProtNLM"/>
    </source>
</evidence>
<dbReference type="EMBL" id="MVHP01000042">
    <property type="protein sequence ID" value="ORA59618.1"/>
    <property type="molecule type" value="Genomic_DNA"/>
</dbReference>
<protein>
    <recommendedName>
        <fullName evidence="3">Polyketide cyclase</fullName>
    </recommendedName>
</protein>
<name>A0A1X0CHQ4_9MYCO</name>
<dbReference type="SUPFAM" id="SSF55961">
    <property type="entry name" value="Bet v1-like"/>
    <property type="match status" value="1"/>
</dbReference>
<evidence type="ECO:0000313" key="2">
    <source>
        <dbReference type="Proteomes" id="UP000192772"/>
    </source>
</evidence>
<accession>A0A1X0CHQ4</accession>
<dbReference type="STRING" id="81858.BST23_24045"/>
<organism evidence="1 2">
    <name type="scientific">Mycolicibacterium elephantis</name>
    <dbReference type="NCBI Taxonomy" id="81858"/>
    <lineage>
        <taxon>Bacteria</taxon>
        <taxon>Bacillati</taxon>
        <taxon>Actinomycetota</taxon>
        <taxon>Actinomycetes</taxon>
        <taxon>Mycobacteriales</taxon>
        <taxon>Mycobacteriaceae</taxon>
        <taxon>Mycolicibacterium</taxon>
    </lineage>
</organism>
<reference evidence="1 2" key="1">
    <citation type="submission" date="2017-02" db="EMBL/GenBank/DDBJ databases">
        <title>The new phylogeny of genus Mycobacterium.</title>
        <authorList>
            <person name="Tortoli E."/>
            <person name="Trovato A."/>
            <person name="Cirillo D.M."/>
        </authorList>
    </citation>
    <scope>NUCLEOTIDE SEQUENCE [LARGE SCALE GENOMIC DNA]</scope>
    <source>
        <strain evidence="1 2">FI-09383</strain>
    </source>
</reference>
<dbReference type="Proteomes" id="UP000192772">
    <property type="component" value="Unassembled WGS sequence"/>
</dbReference>
<dbReference type="OrthoDB" id="3255669at2"/>
<dbReference type="CDD" id="cd07812">
    <property type="entry name" value="SRPBCC"/>
    <property type="match status" value="1"/>
</dbReference>
<proteinExistence type="predicted"/>
<gene>
    <name evidence="1" type="ORF">BST23_24045</name>
</gene>
<dbReference type="RefSeq" id="WP_064918427.1">
    <property type="nucleotide sequence ID" value="NZ_LZHS01000016.1"/>
</dbReference>
<evidence type="ECO:0000313" key="1">
    <source>
        <dbReference type="EMBL" id="ORA59618.1"/>
    </source>
</evidence>
<comment type="caution">
    <text evidence="1">The sequence shown here is derived from an EMBL/GenBank/DDBJ whole genome shotgun (WGS) entry which is preliminary data.</text>
</comment>
<dbReference type="AlphaFoldDB" id="A0A1X0CHQ4"/>
<sequence length="202" mass="23157">MAGNTLRKAARLAAVGALLYAARRYYHNWGTTKEEYRRWLPGDELMYRPSVWSTTGVWIDAPVSAVWPWMLQIGHQNADSLDPEWHRLEPGDVVRLTPKGWMGLRDGLTMTVAQVVDDEAVVLRGRPPGFPWEAVWTFHVEPRWEDRCRLLARTRAQLHHPGDLLLTELAGPITALFMRRTLLTIKRRAQDSLKAAELERAV</sequence>